<proteinExistence type="predicted"/>
<protein>
    <submittedName>
        <fullName evidence="1">Uncharacterized protein</fullName>
    </submittedName>
</protein>
<sequence>MIYNNNYLKNIPKYFPSIFRFYLIIYFALHSVKAEQRIVEEPEDTVARIGETVLLKCRVQNQKGHVYWMKGEVGLGHKRDMPFFERMSMIGNIDDGEYHLQIKNVSLADDDNYRCQLTPTDDEPTPKLSKRVKLTIIVQPKDPILVGESIEGGLTSSSKNQQLIGQFNQIAATEGHSLQVSCQSRAGRPAAQISWVLAEDWLGKRIIAHIIPSNNETETTTVFRYQTNRVPFPSAGHPLRHSRGRRLLANITEFRDLDGDSQLYTVISNLNYSPSRDDNGHFLVCMATHEAYGKEAKTASISLDVFYPPKVIIEVEPEDNGKIRESGSIRLLCRSDSRPNEDLKYSWNWDGEPKRLEILSNHRISISSLRFNDNLKKVNCTVENSVGVGSSAFELNVPFGPRFMSTNQTKIIDRGSETTFQCEVLGNPTPIIRWYHGREQETPIHEGANLTIKNAQDWEEGEYRCIAEVEGFPSKTLYHQLYLKGPPKVRFIEYILSENEKDITLICEVQSRVLPVNIQWFHNGRRMDVAERIRTGEGNGNNNKNKNRFQVNDDKLGKHLMLSKMTIFDFVENDLGLWNCSARNDYGVVWEQKDVRLLGIFDKIEIQWREMPFQLRIVFGSVIFCIFAVLFLLLLVWLIWRGCCCCDRRIGHSKMSNNSSYPNGGSISVKCEPVDGMTASESCGTPPYPLPQQYFYNNEAGGLTAEQYPPPNGNIHFPPEMLDQQQMLFEYEQQQQQQIYGNGNNGYFCEDNNSTIFDQQQQINNNGRRSSASTFNNNNNLVGGGSGVYCPSMQLSSFDYQQPNGLIQNGGNNGYSINGGGLPRIQLKSPPSQQQPQHYSYFSSPLETLREVGSPPKHEDAPLIIGIDSNQNCLERSLSRNSTHV</sequence>
<dbReference type="EMBL" id="CAVMJV010000089">
    <property type="protein sequence ID" value="CAK5091683.1"/>
    <property type="molecule type" value="Genomic_DNA"/>
</dbReference>
<gene>
    <name evidence="1" type="ORF">MENTE1834_LOCUS39535</name>
</gene>
<name>A0ACB1AKC3_MELEN</name>
<keyword evidence="2" id="KW-1185">Reference proteome</keyword>
<organism evidence="1 2">
    <name type="scientific">Meloidogyne enterolobii</name>
    <name type="common">Root-knot nematode worm</name>
    <name type="synonym">Meloidogyne mayaguensis</name>
    <dbReference type="NCBI Taxonomy" id="390850"/>
    <lineage>
        <taxon>Eukaryota</taxon>
        <taxon>Metazoa</taxon>
        <taxon>Ecdysozoa</taxon>
        <taxon>Nematoda</taxon>
        <taxon>Chromadorea</taxon>
        <taxon>Rhabditida</taxon>
        <taxon>Tylenchina</taxon>
        <taxon>Tylenchomorpha</taxon>
        <taxon>Tylenchoidea</taxon>
        <taxon>Meloidogynidae</taxon>
        <taxon>Meloidogyninae</taxon>
        <taxon>Meloidogyne</taxon>
    </lineage>
</organism>
<dbReference type="Proteomes" id="UP001497535">
    <property type="component" value="Unassembled WGS sequence"/>
</dbReference>
<evidence type="ECO:0000313" key="2">
    <source>
        <dbReference type="Proteomes" id="UP001497535"/>
    </source>
</evidence>
<accession>A0ACB1AKC3</accession>
<reference evidence="1" key="1">
    <citation type="submission" date="2023-11" db="EMBL/GenBank/DDBJ databases">
        <authorList>
            <person name="Poullet M."/>
        </authorList>
    </citation>
    <scope>NUCLEOTIDE SEQUENCE</scope>
    <source>
        <strain evidence="1">E1834</strain>
    </source>
</reference>
<comment type="caution">
    <text evidence="1">The sequence shown here is derived from an EMBL/GenBank/DDBJ whole genome shotgun (WGS) entry which is preliminary data.</text>
</comment>
<evidence type="ECO:0000313" key="1">
    <source>
        <dbReference type="EMBL" id="CAK5091683.1"/>
    </source>
</evidence>